<gene>
    <name evidence="1" type="ORF">MWH26_19075</name>
</gene>
<protein>
    <submittedName>
        <fullName evidence="1">Uncharacterized protein</fullName>
    </submittedName>
</protein>
<dbReference type="RefSeq" id="WP_247975510.1">
    <property type="nucleotide sequence ID" value="NZ_CP095848.1"/>
</dbReference>
<organism evidence="1 2">
    <name type="scientific">Hymenobacter sublimis</name>
    <dbReference type="NCBI Taxonomy" id="2933777"/>
    <lineage>
        <taxon>Bacteria</taxon>
        <taxon>Pseudomonadati</taxon>
        <taxon>Bacteroidota</taxon>
        <taxon>Cytophagia</taxon>
        <taxon>Cytophagales</taxon>
        <taxon>Hymenobacteraceae</taxon>
        <taxon>Hymenobacter</taxon>
    </lineage>
</organism>
<accession>A0ABY4J8Y2</accession>
<evidence type="ECO:0000313" key="1">
    <source>
        <dbReference type="EMBL" id="UPL49267.1"/>
    </source>
</evidence>
<dbReference type="EMBL" id="CP095848">
    <property type="protein sequence ID" value="UPL49267.1"/>
    <property type="molecule type" value="Genomic_DNA"/>
</dbReference>
<proteinExistence type="predicted"/>
<keyword evidence="2" id="KW-1185">Reference proteome</keyword>
<reference evidence="1 2" key="1">
    <citation type="submission" date="2022-04" db="EMBL/GenBank/DDBJ databases">
        <title>Hymenobacter sp. isolated from the air.</title>
        <authorList>
            <person name="Won M."/>
            <person name="Lee C.-M."/>
            <person name="Woen H.-Y."/>
            <person name="Kwon S.-W."/>
        </authorList>
    </citation>
    <scope>NUCLEOTIDE SEQUENCE [LARGE SCALE GENOMIC DNA]</scope>
    <source>
        <strain evidence="2">5516 S-25</strain>
    </source>
</reference>
<sequence length="63" mass="6430">MSVLSSSEEPATTAASSATAGIPCAALAAPAPDAVPAHLLWVGEYLIGNPQQEQLSGHPDIRY</sequence>
<evidence type="ECO:0000313" key="2">
    <source>
        <dbReference type="Proteomes" id="UP000829647"/>
    </source>
</evidence>
<name>A0ABY4J8Y2_9BACT</name>
<dbReference type="Proteomes" id="UP000829647">
    <property type="component" value="Chromosome"/>
</dbReference>